<comment type="caution">
    <text evidence="1">The sequence shown here is derived from an EMBL/GenBank/DDBJ whole genome shotgun (WGS) entry which is preliminary data.</text>
</comment>
<dbReference type="EMBL" id="BNCP01000013">
    <property type="protein sequence ID" value="GIL78516.1"/>
    <property type="molecule type" value="Genomic_DNA"/>
</dbReference>
<keyword evidence="3" id="KW-1185">Reference proteome</keyword>
<sequence>MARTNLSASVLEDSDIYIFKRALKRRDEVVLSVAYARATKRQSYHFKCKYGPGDMVTESDPRVSVFIGEILYFALIRPRCDVAPVKLAVCNLHRAEVLRPNELYRVKDYSKRDATMNEVRQETLLNYLPKEVGMMDSKVIRCRVDDELSYFLTYVTFSQLPTNDRGEYA</sequence>
<dbReference type="EMBL" id="BNCQ01000009">
    <property type="protein sequence ID" value="GIM01306.1"/>
    <property type="molecule type" value="Genomic_DNA"/>
</dbReference>
<protein>
    <submittedName>
        <fullName evidence="1">Uncharacterized protein</fullName>
    </submittedName>
</protein>
<evidence type="ECO:0000313" key="2">
    <source>
        <dbReference type="EMBL" id="GIM01306.1"/>
    </source>
</evidence>
<evidence type="ECO:0000313" key="1">
    <source>
        <dbReference type="EMBL" id="GIL78516.1"/>
    </source>
</evidence>
<organism evidence="1 3">
    <name type="scientific">Volvox reticuliferus</name>
    <dbReference type="NCBI Taxonomy" id="1737510"/>
    <lineage>
        <taxon>Eukaryota</taxon>
        <taxon>Viridiplantae</taxon>
        <taxon>Chlorophyta</taxon>
        <taxon>core chlorophytes</taxon>
        <taxon>Chlorophyceae</taxon>
        <taxon>CS clade</taxon>
        <taxon>Chlamydomonadales</taxon>
        <taxon>Volvocaceae</taxon>
        <taxon>Volvox</taxon>
    </lineage>
</organism>
<gene>
    <name evidence="1" type="ORF">Vretifemale_7935</name>
    <name evidence="2" type="ORF">Vretimale_6113</name>
</gene>
<proteinExistence type="predicted"/>
<dbReference type="Proteomes" id="UP000747110">
    <property type="component" value="Unassembled WGS sequence"/>
</dbReference>
<name>A0A8J4C9N1_9CHLO</name>
<reference evidence="1" key="1">
    <citation type="journal article" date="2021" name="Proc. Natl. Acad. Sci. U.S.A.">
        <title>Three genomes in the algal genus Volvox reveal the fate of a haploid sex-determining region after a transition to homothallism.</title>
        <authorList>
            <person name="Yamamoto K."/>
            <person name="Hamaji T."/>
            <person name="Kawai-Toyooka H."/>
            <person name="Matsuzaki R."/>
            <person name="Takahashi F."/>
            <person name="Nishimura Y."/>
            <person name="Kawachi M."/>
            <person name="Noguchi H."/>
            <person name="Minakuchi Y."/>
            <person name="Umen J.G."/>
            <person name="Toyoda A."/>
            <person name="Nozaki H."/>
        </authorList>
    </citation>
    <scope>NUCLEOTIDE SEQUENCE</scope>
    <source>
        <strain evidence="2">NIES-3785</strain>
        <strain evidence="1">NIES-3786</strain>
    </source>
</reference>
<accession>A0A8J4C9N1</accession>
<dbReference type="Proteomes" id="UP000722791">
    <property type="component" value="Unassembled WGS sequence"/>
</dbReference>
<dbReference type="AlphaFoldDB" id="A0A8J4C9N1"/>
<evidence type="ECO:0000313" key="3">
    <source>
        <dbReference type="Proteomes" id="UP000747110"/>
    </source>
</evidence>